<dbReference type="WBParaSite" id="RSKR_0000295250.1">
    <property type="protein sequence ID" value="RSKR_0000295250.1"/>
    <property type="gene ID" value="RSKR_0000295250"/>
</dbReference>
<evidence type="ECO:0000313" key="1">
    <source>
        <dbReference type="Proteomes" id="UP000095286"/>
    </source>
</evidence>
<name>A0AC35TPF5_9BILA</name>
<dbReference type="Proteomes" id="UP000095286">
    <property type="component" value="Unplaced"/>
</dbReference>
<evidence type="ECO:0000313" key="2">
    <source>
        <dbReference type="WBParaSite" id="RSKR_0000295250.1"/>
    </source>
</evidence>
<protein>
    <submittedName>
        <fullName evidence="2">7TM_GPCR_Srx domain-containing protein</fullName>
    </submittedName>
</protein>
<organism evidence="1 2">
    <name type="scientific">Rhabditophanes sp. KR3021</name>
    <dbReference type="NCBI Taxonomy" id="114890"/>
    <lineage>
        <taxon>Eukaryota</taxon>
        <taxon>Metazoa</taxon>
        <taxon>Ecdysozoa</taxon>
        <taxon>Nematoda</taxon>
        <taxon>Chromadorea</taxon>
        <taxon>Rhabditida</taxon>
        <taxon>Tylenchina</taxon>
        <taxon>Panagrolaimomorpha</taxon>
        <taxon>Strongyloidoidea</taxon>
        <taxon>Alloionematidae</taxon>
        <taxon>Rhabditophanes</taxon>
    </lineage>
</organism>
<proteinExistence type="predicted"/>
<sequence length="183" mass="20533">MVILDVYIPTYDVTATAIDVVRGLPDSLQEPGSYIAIVTDYIVLLNPLVLFILYVLAFLSVKKLSNKTNKSSTAPISGFTKRIVPTVSSSFDETSNTVTQKPKFERILLWQGFTICIIYFLTVYSVYFFDPILQALGFGILTKYSLFVGVVQVLQSSVNAITFFVFNMTANKYFKKKMLCGKI</sequence>
<reference evidence="2" key="1">
    <citation type="submission" date="2016-11" db="UniProtKB">
        <authorList>
            <consortium name="WormBaseParasite"/>
        </authorList>
    </citation>
    <scope>IDENTIFICATION</scope>
    <source>
        <strain evidence="2">KR3021</strain>
    </source>
</reference>
<accession>A0AC35TPF5</accession>